<dbReference type="Proteomes" id="UP000663881">
    <property type="component" value="Unassembled WGS sequence"/>
</dbReference>
<name>A0A820MAN0_9BILA</name>
<comment type="caution">
    <text evidence="1">The sequence shown here is derived from an EMBL/GenBank/DDBJ whole genome shotgun (WGS) entry which is preliminary data.</text>
</comment>
<protein>
    <submittedName>
        <fullName evidence="1">Uncharacterized protein</fullName>
    </submittedName>
</protein>
<dbReference type="EMBL" id="CAJOAY010023922">
    <property type="protein sequence ID" value="CAF4370269.1"/>
    <property type="molecule type" value="Genomic_DNA"/>
</dbReference>
<proteinExistence type="predicted"/>
<sequence length="26" mass="2962">RATKVGLLACMRSIQDTILPTRNKKF</sequence>
<evidence type="ECO:0000313" key="1">
    <source>
        <dbReference type="EMBL" id="CAF4370269.1"/>
    </source>
</evidence>
<feature type="non-terminal residue" evidence="1">
    <location>
        <position position="1"/>
    </location>
</feature>
<organism evidence="1 2">
    <name type="scientific">Adineta steineri</name>
    <dbReference type="NCBI Taxonomy" id="433720"/>
    <lineage>
        <taxon>Eukaryota</taxon>
        <taxon>Metazoa</taxon>
        <taxon>Spiralia</taxon>
        <taxon>Gnathifera</taxon>
        <taxon>Rotifera</taxon>
        <taxon>Eurotatoria</taxon>
        <taxon>Bdelloidea</taxon>
        <taxon>Adinetida</taxon>
        <taxon>Adinetidae</taxon>
        <taxon>Adineta</taxon>
    </lineage>
</organism>
<evidence type="ECO:0000313" key="2">
    <source>
        <dbReference type="Proteomes" id="UP000663881"/>
    </source>
</evidence>
<gene>
    <name evidence="1" type="ORF">OKA104_LOCUS49798</name>
</gene>
<reference evidence="1" key="1">
    <citation type="submission" date="2021-02" db="EMBL/GenBank/DDBJ databases">
        <authorList>
            <person name="Nowell W R."/>
        </authorList>
    </citation>
    <scope>NUCLEOTIDE SEQUENCE</scope>
</reference>
<dbReference type="AlphaFoldDB" id="A0A820MAN0"/>
<accession>A0A820MAN0</accession>